<feature type="domain" description="DUF8021" evidence="2">
    <location>
        <begin position="155"/>
        <end position="304"/>
    </location>
</feature>
<proteinExistence type="predicted"/>
<dbReference type="Pfam" id="PF26061">
    <property type="entry name" value="DUF8021"/>
    <property type="match status" value="2"/>
</dbReference>
<dbReference type="AlphaFoldDB" id="A0A194WV00"/>
<sequence length="626" mass="67933">MSSKFPYALLLGYLMLALVSAQNATCDRSCLEGLISNYLTALTTHNSSLLTTTPNVKYVENDQIVPFGAGEWHVSTTLGKYRHIFSDPNAGQVAAITTIVENGVGAIYVVRLKVEKNQTISEIETAITRDPGGAARYENMTKPEAVWLQAVPQAQRVSRATLIARGNMYYSGMERNDPKGNYSFFSKDCLRIEDGLQTTEVKTGDAYGHSNDTVFASLSCEEQFQSGFLGFVTAVRERHFSVVDEERQAVFVVSTIDQNGTVRWLPDVNGTSSPIPAYFDVPRGEQGMEAFQVRDDKLFRIEMTMIEVPYGMRAAFHIGSPVDLRGSGTNKTIASPCDDSCLKNVLKQVLQAMQNHDASALPLAQGVRYSENGQFLSLSDGLWGTLGHFDAPGQDDYGASFVDSAKGVVGYWGATKEQSTPGVLVLRVQVEGGKITEIEAIDVRAESSGARFGTLTLMRPPLPIEWESTPLGRLDSAFKQNSNTSTGIPSVLVSAYFDGLERHSSAGVSFTTGCVRRDMTVQGNLSCAAQMDGRGAAPNGLFNGTISVRDRRILVADAKAGVALAVVLIDYPAASPPPLPATQLVPSTYMVPQLIKIDNGSISRVESMIKWMPFGYVSSWAEEKVS</sequence>
<dbReference type="OrthoDB" id="5229624at2759"/>
<evidence type="ECO:0000313" key="3">
    <source>
        <dbReference type="EMBL" id="KUJ11489.1"/>
    </source>
</evidence>
<evidence type="ECO:0000313" key="4">
    <source>
        <dbReference type="Proteomes" id="UP000070700"/>
    </source>
</evidence>
<dbReference type="InterPro" id="IPR058334">
    <property type="entry name" value="DUF8021"/>
</dbReference>
<keyword evidence="4" id="KW-1185">Reference proteome</keyword>
<name>A0A194WV00_MOLSC</name>
<feature type="signal peptide" evidence="1">
    <location>
        <begin position="1"/>
        <end position="21"/>
    </location>
</feature>
<dbReference type="Proteomes" id="UP000070700">
    <property type="component" value="Unassembled WGS sequence"/>
</dbReference>
<evidence type="ECO:0000256" key="1">
    <source>
        <dbReference type="SAM" id="SignalP"/>
    </source>
</evidence>
<gene>
    <name evidence="3" type="ORF">LY89DRAFT_688729</name>
</gene>
<dbReference type="InParanoid" id="A0A194WV00"/>
<evidence type="ECO:0000259" key="2">
    <source>
        <dbReference type="Pfam" id="PF26061"/>
    </source>
</evidence>
<feature type="chain" id="PRO_5008267476" description="DUF8021 domain-containing protein" evidence="1">
    <location>
        <begin position="22"/>
        <end position="626"/>
    </location>
</feature>
<accession>A0A194WV00</accession>
<feature type="domain" description="DUF8021" evidence="2">
    <location>
        <begin position="494"/>
        <end position="608"/>
    </location>
</feature>
<dbReference type="RefSeq" id="XP_018065844.1">
    <property type="nucleotide sequence ID" value="XM_018215761.1"/>
</dbReference>
<dbReference type="EMBL" id="KQ947426">
    <property type="protein sequence ID" value="KUJ11489.1"/>
    <property type="molecule type" value="Genomic_DNA"/>
</dbReference>
<keyword evidence="1" id="KW-0732">Signal</keyword>
<dbReference type="KEGG" id="psco:LY89DRAFT_688729"/>
<protein>
    <recommendedName>
        <fullName evidence="2">DUF8021 domain-containing protein</fullName>
    </recommendedName>
</protein>
<dbReference type="GeneID" id="28825487"/>
<organism evidence="3 4">
    <name type="scientific">Mollisia scopiformis</name>
    <name type="common">Conifer needle endophyte fungus</name>
    <name type="synonym">Phialocephala scopiformis</name>
    <dbReference type="NCBI Taxonomy" id="149040"/>
    <lineage>
        <taxon>Eukaryota</taxon>
        <taxon>Fungi</taxon>
        <taxon>Dikarya</taxon>
        <taxon>Ascomycota</taxon>
        <taxon>Pezizomycotina</taxon>
        <taxon>Leotiomycetes</taxon>
        <taxon>Helotiales</taxon>
        <taxon>Mollisiaceae</taxon>
        <taxon>Mollisia</taxon>
    </lineage>
</organism>
<reference evidence="3 4" key="1">
    <citation type="submission" date="2015-10" db="EMBL/GenBank/DDBJ databases">
        <title>Full genome of DAOMC 229536 Phialocephala scopiformis, a fungal endophyte of spruce producing the potent anti-insectan compound rugulosin.</title>
        <authorList>
            <consortium name="DOE Joint Genome Institute"/>
            <person name="Walker A.K."/>
            <person name="Frasz S.L."/>
            <person name="Seifert K.A."/>
            <person name="Miller J.D."/>
            <person name="Mondo S.J."/>
            <person name="Labutti K."/>
            <person name="Lipzen A."/>
            <person name="Dockter R."/>
            <person name="Kennedy M."/>
            <person name="Grigoriev I.V."/>
            <person name="Spatafora J.W."/>
        </authorList>
    </citation>
    <scope>NUCLEOTIDE SEQUENCE [LARGE SCALE GENOMIC DNA]</scope>
    <source>
        <strain evidence="3 4">CBS 120377</strain>
    </source>
</reference>